<organism evidence="1">
    <name type="scientific">Longilinea arvoryzae</name>
    <dbReference type="NCBI Taxonomy" id="360412"/>
    <lineage>
        <taxon>Bacteria</taxon>
        <taxon>Bacillati</taxon>
        <taxon>Chloroflexota</taxon>
        <taxon>Anaerolineae</taxon>
        <taxon>Anaerolineales</taxon>
        <taxon>Anaerolineaceae</taxon>
        <taxon>Longilinea</taxon>
    </lineage>
</organism>
<dbReference type="EMBL" id="DF967973">
    <property type="protein sequence ID" value="GAP15914.1"/>
    <property type="molecule type" value="Genomic_DNA"/>
</dbReference>
<evidence type="ECO:0000313" key="2">
    <source>
        <dbReference type="Proteomes" id="UP000055060"/>
    </source>
</evidence>
<protein>
    <recommendedName>
        <fullName evidence="3">HEAT repeat domain-containing protein</fullName>
    </recommendedName>
</protein>
<dbReference type="STRING" id="360412.LARV_03709"/>
<sequence>MSSKIDLYRSALRECPDWPGYLCANSHLPGPRGNLELAEAVFQEASREMILSLIARDSTEVEENSPQVFGVFCGVFGLGRLLAGGELDWMPKLREYASDRRWRVREAVAWALQKYGAADMPGLLAQMRPWAAGTFLEQRAVAVALCEPSLLNDPAAVREVLQILDGITVSLSRAVERKTDDFRALRQTLGYGWSVAAVASWADGKAFLERWFECADPDVRWLMRENLKKKRLERADSDWVQKWRIDLDR</sequence>
<dbReference type="AlphaFoldDB" id="A0A0K8MXE3"/>
<dbReference type="Proteomes" id="UP000055060">
    <property type="component" value="Unassembled WGS sequence"/>
</dbReference>
<accession>A0A0K8MXE3</accession>
<dbReference type="OrthoDB" id="154709at2"/>
<reference evidence="1" key="1">
    <citation type="submission" date="2015-07" db="EMBL/GenBank/DDBJ databases">
        <title>Draft Genome Sequences of Anaerolinea thermolimosa IMO-1, Bellilinea caldifistulae GOMI-1, Leptolinea tardivitalis YMTK-2, Levilinea saccharolytica KIBI-1,Longilinea arvoryzae KOME-1, Previously Described as Members of the Anaerolineaceae (Chloroflexi).</title>
        <authorList>
            <person name="Sekiguchi Y."/>
            <person name="Ohashi A."/>
            <person name="Matsuura N."/>
            <person name="Tourlousse M.D."/>
        </authorList>
    </citation>
    <scope>NUCLEOTIDE SEQUENCE [LARGE SCALE GENOMIC DNA]</scope>
    <source>
        <strain evidence="1">KOME-1</strain>
    </source>
</reference>
<gene>
    <name evidence="1" type="ORF">LARV_03709</name>
</gene>
<name>A0A0K8MXE3_9CHLR</name>
<dbReference type="SUPFAM" id="SSF48371">
    <property type="entry name" value="ARM repeat"/>
    <property type="match status" value="1"/>
</dbReference>
<keyword evidence="2" id="KW-1185">Reference proteome</keyword>
<dbReference type="InterPro" id="IPR016024">
    <property type="entry name" value="ARM-type_fold"/>
</dbReference>
<evidence type="ECO:0000313" key="1">
    <source>
        <dbReference type="EMBL" id="GAP15914.1"/>
    </source>
</evidence>
<dbReference type="RefSeq" id="WP_075075315.1">
    <property type="nucleotide sequence ID" value="NZ_DF967973.1"/>
</dbReference>
<evidence type="ECO:0008006" key="3">
    <source>
        <dbReference type="Google" id="ProtNLM"/>
    </source>
</evidence>
<proteinExistence type="predicted"/>